<feature type="compositionally biased region" description="Low complexity" evidence="1">
    <location>
        <begin position="320"/>
        <end position="338"/>
    </location>
</feature>
<feature type="compositionally biased region" description="Polar residues" evidence="1">
    <location>
        <begin position="297"/>
        <end position="306"/>
    </location>
</feature>
<keyword evidence="2" id="KW-0472">Membrane</keyword>
<evidence type="ECO:0000313" key="4">
    <source>
        <dbReference type="Proteomes" id="UP000716291"/>
    </source>
</evidence>
<reference evidence="3" key="1">
    <citation type="journal article" date="2020" name="Microb. Genom.">
        <title>Genetic diversity of clinical and environmental Mucorales isolates obtained from an investigation of mucormycosis cases among solid organ transplant recipients.</title>
        <authorList>
            <person name="Nguyen M.H."/>
            <person name="Kaul D."/>
            <person name="Muto C."/>
            <person name="Cheng S.J."/>
            <person name="Richter R.A."/>
            <person name="Bruno V.M."/>
            <person name="Liu G."/>
            <person name="Beyhan S."/>
            <person name="Sundermann A.J."/>
            <person name="Mounaud S."/>
            <person name="Pasculle A.W."/>
            <person name="Nierman W.C."/>
            <person name="Driscoll E."/>
            <person name="Cumbie R."/>
            <person name="Clancy C.J."/>
            <person name="Dupont C.L."/>
        </authorList>
    </citation>
    <scope>NUCLEOTIDE SEQUENCE</scope>
    <source>
        <strain evidence="3">GL11</strain>
    </source>
</reference>
<dbReference type="Proteomes" id="UP000716291">
    <property type="component" value="Unassembled WGS sequence"/>
</dbReference>
<evidence type="ECO:0000256" key="1">
    <source>
        <dbReference type="SAM" id="MobiDB-lite"/>
    </source>
</evidence>
<protein>
    <submittedName>
        <fullName evidence="3">Uncharacterized protein</fullName>
    </submittedName>
</protein>
<evidence type="ECO:0000313" key="3">
    <source>
        <dbReference type="EMBL" id="KAG1301768.1"/>
    </source>
</evidence>
<dbReference type="OrthoDB" id="2283394at2759"/>
<accession>A0A9P7BMK8</accession>
<feature type="transmembrane region" description="Helical" evidence="2">
    <location>
        <begin position="99"/>
        <end position="121"/>
    </location>
</feature>
<feature type="region of interest" description="Disordered" evidence="1">
    <location>
        <begin position="286"/>
        <end position="347"/>
    </location>
</feature>
<feature type="region of interest" description="Disordered" evidence="1">
    <location>
        <begin position="221"/>
        <end position="270"/>
    </location>
</feature>
<evidence type="ECO:0000256" key="2">
    <source>
        <dbReference type="SAM" id="Phobius"/>
    </source>
</evidence>
<feature type="transmembrane region" description="Helical" evidence="2">
    <location>
        <begin position="23"/>
        <end position="43"/>
    </location>
</feature>
<dbReference type="EMBL" id="JAANQT010002835">
    <property type="protein sequence ID" value="KAG1301768.1"/>
    <property type="molecule type" value="Genomic_DNA"/>
</dbReference>
<sequence>MTAKIFEKSPGKHGSGCCLGTCAYFPLLVSLWHITYLLFYSVMFMRLVILELDRYSRWIKGIGILLIGLRFADWPYELTFISIQRTIMMQTPGDGSTCWATWGSGVIILNFVGDALANLFLSGMFIRRLLIHINNTKTLPSNNSKLIENIARKSLICLALTFVVNLIMNILKVTTFIGSESDAFTVYFELIESTLLVEALRNDSSMRAGPNTSICESCHKELNHSSSHKRPNRSEEHHHSQMLVKSFGESSNKKNYRSASEIDDTTSYDDRTIGNVASVEPAMFPQRQQHHQHPPQFLSSFSTSLTPRPPMYTAKEPLNSSLGSPSVSSTRVPSSNESFAMDNIGKDRNVSTNMTSLVSVSETASNSNHSQATHYWKEN</sequence>
<organism evidence="3 4">
    <name type="scientific">Rhizopus oryzae</name>
    <name type="common">Mucormycosis agent</name>
    <name type="synonym">Rhizopus arrhizus var. delemar</name>
    <dbReference type="NCBI Taxonomy" id="64495"/>
    <lineage>
        <taxon>Eukaryota</taxon>
        <taxon>Fungi</taxon>
        <taxon>Fungi incertae sedis</taxon>
        <taxon>Mucoromycota</taxon>
        <taxon>Mucoromycotina</taxon>
        <taxon>Mucoromycetes</taxon>
        <taxon>Mucorales</taxon>
        <taxon>Mucorineae</taxon>
        <taxon>Rhizopodaceae</taxon>
        <taxon>Rhizopus</taxon>
    </lineage>
</organism>
<keyword evidence="4" id="KW-1185">Reference proteome</keyword>
<proteinExistence type="predicted"/>
<feature type="transmembrane region" description="Helical" evidence="2">
    <location>
        <begin position="154"/>
        <end position="171"/>
    </location>
</feature>
<feature type="compositionally biased region" description="Polar residues" evidence="1">
    <location>
        <begin position="359"/>
        <end position="373"/>
    </location>
</feature>
<feature type="region of interest" description="Disordered" evidence="1">
    <location>
        <begin position="359"/>
        <end position="379"/>
    </location>
</feature>
<dbReference type="AlphaFoldDB" id="A0A9P7BMK8"/>
<gene>
    <name evidence="3" type="ORF">G6F64_011509</name>
</gene>
<keyword evidence="2" id="KW-0812">Transmembrane</keyword>
<keyword evidence="2" id="KW-1133">Transmembrane helix</keyword>
<comment type="caution">
    <text evidence="3">The sequence shown here is derived from an EMBL/GenBank/DDBJ whole genome shotgun (WGS) entry which is preliminary data.</text>
</comment>
<name>A0A9P7BMK8_RHIOR</name>